<dbReference type="InterPro" id="IPR050562">
    <property type="entry name" value="FAD_mOase_fung"/>
</dbReference>
<evidence type="ECO:0000259" key="6">
    <source>
        <dbReference type="Pfam" id="PF01494"/>
    </source>
</evidence>
<name>A0A9P6MII7_9FUNG</name>
<comment type="similarity">
    <text evidence="1">Belongs to the paxM FAD-dependent monooxygenase family.</text>
</comment>
<dbReference type="SUPFAM" id="SSF51905">
    <property type="entry name" value="FAD/NAD(P)-binding domain"/>
    <property type="match status" value="1"/>
</dbReference>
<dbReference type="PRINTS" id="PR00420">
    <property type="entry name" value="RNGMNOXGNASE"/>
</dbReference>
<dbReference type="InterPro" id="IPR036188">
    <property type="entry name" value="FAD/NAD-bd_sf"/>
</dbReference>
<accession>A0A9P6MII7</accession>
<dbReference type="Gene3D" id="3.50.50.60">
    <property type="entry name" value="FAD/NAD(P)-binding domain"/>
    <property type="match status" value="1"/>
</dbReference>
<dbReference type="GO" id="GO:0004497">
    <property type="term" value="F:monooxygenase activity"/>
    <property type="evidence" value="ECO:0007669"/>
    <property type="project" value="InterPro"/>
</dbReference>
<comment type="caution">
    <text evidence="7">The sequence shown here is derived from an EMBL/GenBank/DDBJ whole genome shotgun (WGS) entry which is preliminary data.</text>
</comment>
<dbReference type="GO" id="GO:0071949">
    <property type="term" value="F:FAD binding"/>
    <property type="evidence" value="ECO:0007669"/>
    <property type="project" value="InterPro"/>
</dbReference>
<dbReference type="EMBL" id="JAAAHW010000532">
    <property type="protein sequence ID" value="KAG0001419.1"/>
    <property type="molecule type" value="Genomic_DNA"/>
</dbReference>
<dbReference type="Pfam" id="PF01494">
    <property type="entry name" value="FAD_binding_3"/>
    <property type="match status" value="1"/>
</dbReference>
<keyword evidence="3" id="KW-0274">FAD</keyword>
<evidence type="ECO:0000313" key="7">
    <source>
        <dbReference type="EMBL" id="KAG0001419.1"/>
    </source>
</evidence>
<feature type="region of interest" description="Disordered" evidence="5">
    <location>
        <begin position="455"/>
        <end position="474"/>
    </location>
</feature>
<sequence>MPETQTSEGGLKVVIVGAGTSGLMLALLLELCGIDYVLLEKKSEFRPHSRACILCAVIIPIFEQIGLLREIEDISLPARKFKIKKQNNPQPIGEIEGSYLEAKYGYPLLVMPRPALYNILLSKIPKHKILLGKRVLSTSQSELGILVRCADGSTYSGDILVGSDGANSSVRQNLYRQLEALTPGPTSILPPLSLSVPGNDSDEKSRLDWSWCIVGITNPLDRDQYAELGQPYSDFVAVMGHKNKEVVWFIPAANRRLMWVAITPIEKSDKTLCDDGFMASELGPEAIEEMCSRYQDFDCPFGGSMKDIFDQSPPHLMSRILVQEMIFDKWCGGRTVLLGNACHKFPMSAGLNDSVNLAESVALVNQLHEIRSNSVQEIRAAFEQYQAEREPQARRALQFSKQLHSFFSERGIMAFISRKVSIHRTAEVAWSKTNDFLHKNRPQATFLPMIPQRGEFKRQDPVPSSVPRRVRKFE</sequence>
<dbReference type="PANTHER" id="PTHR47356">
    <property type="entry name" value="FAD-DEPENDENT MONOOXYGENASE ASQG-RELATED"/>
    <property type="match status" value="1"/>
</dbReference>
<evidence type="ECO:0000256" key="2">
    <source>
        <dbReference type="ARBA" id="ARBA00022630"/>
    </source>
</evidence>
<proteinExistence type="inferred from homology"/>
<reference evidence="7" key="1">
    <citation type="journal article" date="2020" name="Fungal Divers.">
        <title>Resolving the Mortierellaceae phylogeny through synthesis of multi-gene phylogenetics and phylogenomics.</title>
        <authorList>
            <person name="Vandepol N."/>
            <person name="Liber J."/>
            <person name="Desiro A."/>
            <person name="Na H."/>
            <person name="Kennedy M."/>
            <person name="Barry K."/>
            <person name="Grigoriev I.V."/>
            <person name="Miller A.N."/>
            <person name="O'Donnell K."/>
            <person name="Stajich J.E."/>
            <person name="Bonito G."/>
        </authorList>
    </citation>
    <scope>NUCLEOTIDE SEQUENCE</scope>
    <source>
        <strain evidence="7">MES-2147</strain>
    </source>
</reference>
<dbReference type="OrthoDB" id="10029326at2759"/>
<keyword evidence="4" id="KW-0560">Oxidoreductase</keyword>
<evidence type="ECO:0000256" key="1">
    <source>
        <dbReference type="ARBA" id="ARBA00007992"/>
    </source>
</evidence>
<organism evidence="7 8">
    <name type="scientific">Modicella reniformis</name>
    <dbReference type="NCBI Taxonomy" id="1440133"/>
    <lineage>
        <taxon>Eukaryota</taxon>
        <taxon>Fungi</taxon>
        <taxon>Fungi incertae sedis</taxon>
        <taxon>Mucoromycota</taxon>
        <taxon>Mortierellomycotina</taxon>
        <taxon>Mortierellomycetes</taxon>
        <taxon>Mortierellales</taxon>
        <taxon>Mortierellaceae</taxon>
        <taxon>Modicella</taxon>
    </lineage>
</organism>
<evidence type="ECO:0000256" key="5">
    <source>
        <dbReference type="SAM" id="MobiDB-lite"/>
    </source>
</evidence>
<gene>
    <name evidence="7" type="ORF">BGZ65_003507</name>
</gene>
<dbReference type="AlphaFoldDB" id="A0A9P6MII7"/>
<feature type="domain" description="FAD-binding" evidence="6">
    <location>
        <begin position="12"/>
        <end position="179"/>
    </location>
</feature>
<dbReference type="Proteomes" id="UP000749646">
    <property type="component" value="Unassembled WGS sequence"/>
</dbReference>
<protein>
    <recommendedName>
        <fullName evidence="6">FAD-binding domain-containing protein</fullName>
    </recommendedName>
</protein>
<evidence type="ECO:0000256" key="4">
    <source>
        <dbReference type="ARBA" id="ARBA00023002"/>
    </source>
</evidence>
<evidence type="ECO:0000256" key="3">
    <source>
        <dbReference type="ARBA" id="ARBA00022827"/>
    </source>
</evidence>
<evidence type="ECO:0000313" key="8">
    <source>
        <dbReference type="Proteomes" id="UP000749646"/>
    </source>
</evidence>
<dbReference type="PANTHER" id="PTHR47356:SF2">
    <property type="entry name" value="FAD-BINDING DOMAIN-CONTAINING PROTEIN-RELATED"/>
    <property type="match status" value="1"/>
</dbReference>
<keyword evidence="8" id="KW-1185">Reference proteome</keyword>
<dbReference type="InterPro" id="IPR002938">
    <property type="entry name" value="FAD-bd"/>
</dbReference>
<keyword evidence="2" id="KW-0285">Flavoprotein</keyword>